<dbReference type="Gene3D" id="2.60.120.40">
    <property type="match status" value="1"/>
</dbReference>
<proteinExistence type="predicted"/>
<accession>A0A9D4DT56</accession>
<reference evidence="2" key="1">
    <citation type="journal article" date="2019" name="bioRxiv">
        <title>The Genome of the Zebra Mussel, Dreissena polymorpha: A Resource for Invasive Species Research.</title>
        <authorList>
            <person name="McCartney M.A."/>
            <person name="Auch B."/>
            <person name="Kono T."/>
            <person name="Mallez S."/>
            <person name="Zhang Y."/>
            <person name="Obille A."/>
            <person name="Becker A."/>
            <person name="Abrahante J.E."/>
            <person name="Garbe J."/>
            <person name="Badalamenti J.P."/>
            <person name="Herman A."/>
            <person name="Mangelson H."/>
            <person name="Liachko I."/>
            <person name="Sullivan S."/>
            <person name="Sone E.D."/>
            <person name="Koren S."/>
            <person name="Silverstein K.A.T."/>
            <person name="Beckman K.B."/>
            <person name="Gohl D.M."/>
        </authorList>
    </citation>
    <scope>NUCLEOTIDE SEQUENCE</scope>
    <source>
        <strain evidence="2">Duluth1</strain>
        <tissue evidence="2">Whole animal</tissue>
    </source>
</reference>
<comment type="caution">
    <text evidence="2">The sequence shown here is derived from an EMBL/GenBank/DDBJ whole genome shotgun (WGS) entry which is preliminary data.</text>
</comment>
<dbReference type="EMBL" id="JAIWYP010000010">
    <property type="protein sequence ID" value="KAH3754956.1"/>
    <property type="molecule type" value="Genomic_DNA"/>
</dbReference>
<protein>
    <recommendedName>
        <fullName evidence="1">C1q domain-containing protein</fullName>
    </recommendedName>
</protein>
<dbReference type="Pfam" id="PF00386">
    <property type="entry name" value="C1q"/>
    <property type="match status" value="1"/>
</dbReference>
<dbReference type="SUPFAM" id="SSF49842">
    <property type="entry name" value="TNF-like"/>
    <property type="match status" value="1"/>
</dbReference>
<evidence type="ECO:0000313" key="3">
    <source>
        <dbReference type="Proteomes" id="UP000828390"/>
    </source>
</evidence>
<dbReference type="PROSITE" id="PS51257">
    <property type="entry name" value="PROKAR_LIPOPROTEIN"/>
    <property type="match status" value="1"/>
</dbReference>
<dbReference type="InterPro" id="IPR001073">
    <property type="entry name" value="C1q_dom"/>
</dbReference>
<keyword evidence="3" id="KW-1185">Reference proteome</keyword>
<sequence length="67" mass="7738">MFVKVRLTATDQQESTSYSCASASCAVKLTRNEHVWVMMHQQYTTSQIFETDEQTWNSFTGTLIQQL</sequence>
<dbReference type="AlphaFoldDB" id="A0A9D4DT56"/>
<evidence type="ECO:0000259" key="1">
    <source>
        <dbReference type="Pfam" id="PF00386"/>
    </source>
</evidence>
<feature type="domain" description="C1q" evidence="1">
    <location>
        <begin position="6"/>
        <end position="64"/>
    </location>
</feature>
<dbReference type="Proteomes" id="UP000828390">
    <property type="component" value="Unassembled WGS sequence"/>
</dbReference>
<gene>
    <name evidence="2" type="ORF">DPMN_189636</name>
</gene>
<reference evidence="2" key="2">
    <citation type="submission" date="2020-11" db="EMBL/GenBank/DDBJ databases">
        <authorList>
            <person name="McCartney M.A."/>
            <person name="Auch B."/>
            <person name="Kono T."/>
            <person name="Mallez S."/>
            <person name="Becker A."/>
            <person name="Gohl D.M."/>
            <person name="Silverstein K.A.T."/>
            <person name="Koren S."/>
            <person name="Bechman K.B."/>
            <person name="Herman A."/>
            <person name="Abrahante J.E."/>
            <person name="Garbe J."/>
        </authorList>
    </citation>
    <scope>NUCLEOTIDE SEQUENCE</scope>
    <source>
        <strain evidence="2">Duluth1</strain>
        <tissue evidence="2">Whole animal</tissue>
    </source>
</reference>
<name>A0A9D4DT56_DREPO</name>
<organism evidence="2 3">
    <name type="scientific">Dreissena polymorpha</name>
    <name type="common">Zebra mussel</name>
    <name type="synonym">Mytilus polymorpha</name>
    <dbReference type="NCBI Taxonomy" id="45954"/>
    <lineage>
        <taxon>Eukaryota</taxon>
        <taxon>Metazoa</taxon>
        <taxon>Spiralia</taxon>
        <taxon>Lophotrochozoa</taxon>
        <taxon>Mollusca</taxon>
        <taxon>Bivalvia</taxon>
        <taxon>Autobranchia</taxon>
        <taxon>Heteroconchia</taxon>
        <taxon>Euheterodonta</taxon>
        <taxon>Imparidentia</taxon>
        <taxon>Neoheterodontei</taxon>
        <taxon>Myida</taxon>
        <taxon>Dreissenoidea</taxon>
        <taxon>Dreissenidae</taxon>
        <taxon>Dreissena</taxon>
    </lineage>
</organism>
<dbReference type="InterPro" id="IPR008983">
    <property type="entry name" value="Tumour_necrosis_fac-like_dom"/>
</dbReference>
<evidence type="ECO:0000313" key="2">
    <source>
        <dbReference type="EMBL" id="KAH3754956.1"/>
    </source>
</evidence>